<comment type="pathway">
    <text evidence="7">Quinol/quinone metabolism; 1,4-dihydroxy-2-naphthoate biosynthesis; 1,4-dihydroxy-2-naphthoate from chorismate: step 2/7.</text>
</comment>
<dbReference type="SUPFAM" id="SSF52518">
    <property type="entry name" value="Thiamin diphosphate-binding fold (THDP-binding)"/>
    <property type="match status" value="2"/>
</dbReference>
<evidence type="ECO:0000259" key="9">
    <source>
        <dbReference type="Pfam" id="PF02776"/>
    </source>
</evidence>
<dbReference type="InterPro" id="IPR011766">
    <property type="entry name" value="TPP_enzyme_TPP-bd"/>
</dbReference>
<dbReference type="GO" id="GO:0030976">
    <property type="term" value="F:thiamine pyrophosphate binding"/>
    <property type="evidence" value="ECO:0007669"/>
    <property type="project" value="UniProtKB-UniRule"/>
</dbReference>
<feature type="domain" description="Thiamine pyrophosphate enzyme N-terminal TPP-binding" evidence="9">
    <location>
        <begin position="10"/>
        <end position="122"/>
    </location>
</feature>
<dbReference type="HAMAP" id="MF_01659">
    <property type="entry name" value="MenD"/>
    <property type="match status" value="1"/>
</dbReference>
<accession>A0A540VHK7</accession>
<gene>
    <name evidence="7 10" type="primary">menD</name>
    <name evidence="10" type="ORF">FKZ61_08410</name>
</gene>
<dbReference type="UniPathway" id="UPA01057">
    <property type="reaction ID" value="UER00164"/>
</dbReference>
<sequence length="593" mass="62225">MNPNALWAGIVVEQLARCGLEAACIAPGSRSTPLTLAFDRHPAIQVYLHLDERSAAFFALGLAQATGRPVALVCTSGTAAAEFHPAVVEAYQAQIPLLVLTADRPHELRESGANQTIDQVKMYGDHVLWAMDVALPEAAPPAVALRNLRTLAARAYACAAGLRSGPVHLNFPFRKPLEPASPAAFQAVEEQVAALFAQPPGDLTVAHGEIQPTPTQVQRLAEAITGAERGLIVCGPRRAAAAGPDFADAVTALARASGYPILADPASGLRFGPHVADAPLVGAYDALLAAGDVPWPPPQLVLRLGAVPTSAALNAYLERVAAPTVHIRSSGVWADDSHLVHSFLQADPTLTCRRLAAELSPRGLGGWAQGWLAGSRAAGQVLAEAVEQGDFEGAAVAAAIDGLPAGANLFVGNSLPIRHVDRYGLPRLKPLQVFVNRGASGIDGITSTALGVAAAAPDRPTLLITGDISFYHDMNGLLALGQFGLGRFGVVLLNNRGGGIFRRLPVARFEPSFTHLFLTPHDLRFELVAQLYGLAYQQVAPGPAVGTQVSACLAEARPTLIEVPCDSAQDLAMGQAILQRVARVALQVDERQN</sequence>
<dbReference type="NCBIfam" id="TIGR00173">
    <property type="entry name" value="menD"/>
    <property type="match status" value="1"/>
</dbReference>
<dbReference type="InterPro" id="IPR029035">
    <property type="entry name" value="DHS-like_NAD/FAD-binding_dom"/>
</dbReference>
<keyword evidence="4 7" id="KW-0460">Magnesium</keyword>
<evidence type="ECO:0000313" key="10">
    <source>
        <dbReference type="EMBL" id="TQE96244.1"/>
    </source>
</evidence>
<dbReference type="Pfam" id="PF02775">
    <property type="entry name" value="TPP_enzyme_C"/>
    <property type="match status" value="1"/>
</dbReference>
<dbReference type="InterPro" id="IPR004433">
    <property type="entry name" value="MenaQ_synth_MenD"/>
</dbReference>
<organism evidence="10 11">
    <name type="scientific">Litorilinea aerophila</name>
    <dbReference type="NCBI Taxonomy" id="1204385"/>
    <lineage>
        <taxon>Bacteria</taxon>
        <taxon>Bacillati</taxon>
        <taxon>Chloroflexota</taxon>
        <taxon>Caldilineae</taxon>
        <taxon>Caldilineales</taxon>
        <taxon>Caldilineaceae</taxon>
        <taxon>Litorilinea</taxon>
    </lineage>
</organism>
<dbReference type="InterPro" id="IPR012001">
    <property type="entry name" value="Thiamin_PyroP_enz_TPP-bd_dom"/>
</dbReference>
<comment type="cofactor">
    <cofactor evidence="7">
        <name>Mg(2+)</name>
        <dbReference type="ChEBI" id="CHEBI:18420"/>
    </cofactor>
    <cofactor evidence="7">
        <name>Mn(2+)</name>
        <dbReference type="ChEBI" id="CHEBI:29035"/>
    </cofactor>
</comment>
<keyword evidence="11" id="KW-1185">Reference proteome</keyword>
<comment type="similarity">
    <text evidence="7">Belongs to the TPP enzyme family. MenD subfamily.</text>
</comment>
<proteinExistence type="inferred from homology"/>
<dbReference type="SUPFAM" id="SSF52467">
    <property type="entry name" value="DHS-like NAD/FAD-binding domain"/>
    <property type="match status" value="1"/>
</dbReference>
<keyword evidence="3 7" id="KW-0479">Metal-binding</keyword>
<comment type="caution">
    <text evidence="10">The sequence shown here is derived from an EMBL/GenBank/DDBJ whole genome shotgun (WGS) entry which is preliminary data.</text>
</comment>
<evidence type="ECO:0000259" key="8">
    <source>
        <dbReference type="Pfam" id="PF02775"/>
    </source>
</evidence>
<dbReference type="Gene3D" id="3.40.50.970">
    <property type="match status" value="2"/>
</dbReference>
<reference evidence="10 11" key="1">
    <citation type="submission" date="2019-06" db="EMBL/GenBank/DDBJ databases">
        <title>Genome sequence of Litorilinea aerophila BAA-2444.</title>
        <authorList>
            <person name="Maclea K.S."/>
            <person name="Maurais E.G."/>
            <person name="Iannazzi L.C."/>
        </authorList>
    </citation>
    <scope>NUCLEOTIDE SEQUENCE [LARGE SCALE GENOMIC DNA]</scope>
    <source>
        <strain evidence="10 11">ATCC BAA-2444</strain>
    </source>
</reference>
<evidence type="ECO:0000256" key="6">
    <source>
        <dbReference type="ARBA" id="ARBA00023211"/>
    </source>
</evidence>
<dbReference type="EMBL" id="VIGC01000009">
    <property type="protein sequence ID" value="TQE96244.1"/>
    <property type="molecule type" value="Genomic_DNA"/>
</dbReference>
<comment type="pathway">
    <text evidence="7">Quinol/quinone metabolism; menaquinone biosynthesis.</text>
</comment>
<evidence type="ECO:0000256" key="2">
    <source>
        <dbReference type="ARBA" id="ARBA00022679"/>
    </source>
</evidence>
<dbReference type="GO" id="GO:0070204">
    <property type="term" value="F:2-succinyl-5-enolpyruvyl-6-hydroxy-3-cyclohexene-1-carboxylic-acid synthase activity"/>
    <property type="evidence" value="ECO:0007669"/>
    <property type="project" value="UniProtKB-UniRule"/>
</dbReference>
<evidence type="ECO:0000256" key="1">
    <source>
        <dbReference type="ARBA" id="ARBA00022428"/>
    </source>
</evidence>
<dbReference type="PANTHER" id="PTHR42916:SF1">
    <property type="entry name" value="PROTEIN PHYLLO, CHLOROPLASTIC"/>
    <property type="match status" value="1"/>
</dbReference>
<dbReference type="CDD" id="cd07037">
    <property type="entry name" value="TPP_PYR_MenD"/>
    <property type="match status" value="1"/>
</dbReference>
<comment type="catalytic activity">
    <reaction evidence="7">
        <text>isochorismate + 2-oxoglutarate + H(+) = 5-enolpyruvoyl-6-hydroxy-2-succinyl-cyclohex-3-ene-1-carboxylate + CO2</text>
        <dbReference type="Rhea" id="RHEA:25593"/>
        <dbReference type="ChEBI" id="CHEBI:15378"/>
        <dbReference type="ChEBI" id="CHEBI:16526"/>
        <dbReference type="ChEBI" id="CHEBI:16810"/>
        <dbReference type="ChEBI" id="CHEBI:29780"/>
        <dbReference type="ChEBI" id="CHEBI:58818"/>
        <dbReference type="EC" id="2.2.1.9"/>
    </reaction>
</comment>
<evidence type="ECO:0000313" key="11">
    <source>
        <dbReference type="Proteomes" id="UP000317371"/>
    </source>
</evidence>
<dbReference type="EC" id="2.2.1.9" evidence="7"/>
<dbReference type="UniPathway" id="UPA00079"/>
<dbReference type="Gene3D" id="3.40.50.1220">
    <property type="entry name" value="TPP-binding domain"/>
    <property type="match status" value="1"/>
</dbReference>
<dbReference type="PANTHER" id="PTHR42916">
    <property type="entry name" value="2-SUCCINYL-5-ENOLPYRUVYL-6-HYDROXY-3-CYCLOHEXENE-1-CARBOXYLATE SYNTHASE"/>
    <property type="match status" value="1"/>
</dbReference>
<dbReference type="GO" id="GO:0000287">
    <property type="term" value="F:magnesium ion binding"/>
    <property type="evidence" value="ECO:0007669"/>
    <property type="project" value="UniProtKB-UniRule"/>
</dbReference>
<comment type="cofactor">
    <cofactor evidence="7">
        <name>thiamine diphosphate</name>
        <dbReference type="ChEBI" id="CHEBI:58937"/>
    </cofactor>
    <text evidence="7">Binds 1 thiamine pyrophosphate per subunit.</text>
</comment>
<dbReference type="GO" id="GO:0030145">
    <property type="term" value="F:manganese ion binding"/>
    <property type="evidence" value="ECO:0007669"/>
    <property type="project" value="UniProtKB-UniRule"/>
</dbReference>
<keyword evidence="1 7" id="KW-0474">Menaquinone biosynthesis</keyword>
<evidence type="ECO:0000256" key="7">
    <source>
        <dbReference type="HAMAP-Rule" id="MF_01659"/>
    </source>
</evidence>
<name>A0A540VHK7_9CHLR</name>
<dbReference type="OrthoDB" id="9791859at2"/>
<feature type="domain" description="Thiamine pyrophosphate enzyme TPP-binding" evidence="8">
    <location>
        <begin position="427"/>
        <end position="563"/>
    </location>
</feature>
<dbReference type="GO" id="GO:0009234">
    <property type="term" value="P:menaquinone biosynthetic process"/>
    <property type="evidence" value="ECO:0007669"/>
    <property type="project" value="UniProtKB-UniRule"/>
</dbReference>
<protein>
    <recommendedName>
        <fullName evidence="7">2-succinyl-5-enolpyruvyl-6-hydroxy-3-cyclohexene-1-carboxylate synthase</fullName>
        <shortName evidence="7">SEPHCHC synthase</shortName>
        <ecNumber evidence="7">2.2.1.9</ecNumber>
    </recommendedName>
    <alternativeName>
        <fullName evidence="7">Menaquinone biosynthesis protein MenD</fullName>
    </alternativeName>
</protein>
<dbReference type="Pfam" id="PF02776">
    <property type="entry name" value="TPP_enzyme_N"/>
    <property type="match status" value="1"/>
</dbReference>
<keyword evidence="6 7" id="KW-0464">Manganese</keyword>
<dbReference type="AlphaFoldDB" id="A0A540VHK7"/>
<dbReference type="InParanoid" id="A0A540VHK7"/>
<comment type="subunit">
    <text evidence="7">Homodimer.</text>
</comment>
<dbReference type="Proteomes" id="UP000317371">
    <property type="component" value="Unassembled WGS sequence"/>
</dbReference>
<keyword evidence="2 7" id="KW-0808">Transferase</keyword>
<dbReference type="FunCoup" id="A0A540VHK7">
    <property type="interactions" value="129"/>
</dbReference>
<comment type="function">
    <text evidence="7">Catalyzes the thiamine diphosphate-dependent decarboxylation of 2-oxoglutarate and the subsequent addition of the resulting succinic semialdehyde-thiamine pyrophosphate anion to isochorismate to yield 2-succinyl-5-enolpyruvyl-6-hydroxy-3-cyclohexene-1-carboxylate (SEPHCHC).</text>
</comment>
<dbReference type="CDD" id="cd02009">
    <property type="entry name" value="TPP_SHCHC_synthase"/>
    <property type="match status" value="1"/>
</dbReference>
<evidence type="ECO:0000256" key="5">
    <source>
        <dbReference type="ARBA" id="ARBA00023052"/>
    </source>
</evidence>
<dbReference type="InterPro" id="IPR029061">
    <property type="entry name" value="THDP-binding"/>
</dbReference>
<evidence type="ECO:0000256" key="4">
    <source>
        <dbReference type="ARBA" id="ARBA00022842"/>
    </source>
</evidence>
<evidence type="ECO:0000256" key="3">
    <source>
        <dbReference type="ARBA" id="ARBA00022723"/>
    </source>
</evidence>
<dbReference type="PIRSF" id="PIRSF004983">
    <property type="entry name" value="MenD"/>
    <property type="match status" value="1"/>
</dbReference>
<keyword evidence="5 7" id="KW-0786">Thiamine pyrophosphate</keyword>